<gene>
    <name evidence="1" type="ORF">AVDCRST_MAG56-1692</name>
</gene>
<protein>
    <submittedName>
        <fullName evidence="1">Uncharacterized protein</fullName>
    </submittedName>
</protein>
<name>A0A6J4IB42_9SPHI</name>
<dbReference type="EMBL" id="CADCTQ010000156">
    <property type="protein sequence ID" value="CAA9245417.1"/>
    <property type="molecule type" value="Genomic_DNA"/>
</dbReference>
<reference evidence="1" key="1">
    <citation type="submission" date="2020-02" db="EMBL/GenBank/DDBJ databases">
        <authorList>
            <person name="Meier V. D."/>
        </authorList>
    </citation>
    <scope>NUCLEOTIDE SEQUENCE</scope>
    <source>
        <strain evidence="1">AVDCRST_MAG56</strain>
    </source>
</reference>
<organism evidence="1">
    <name type="scientific">uncultured Cytophagales bacterium</name>
    <dbReference type="NCBI Taxonomy" id="158755"/>
    <lineage>
        <taxon>Bacteria</taxon>
        <taxon>Pseudomonadati</taxon>
        <taxon>Bacteroidota</taxon>
        <taxon>Sphingobacteriia</taxon>
        <taxon>Sphingobacteriales</taxon>
        <taxon>environmental samples</taxon>
    </lineage>
</organism>
<dbReference type="AlphaFoldDB" id="A0A6J4IB42"/>
<sequence length="72" mass="8175">MYVVLFVGITIEVISSNGTQLWPVQKVMKRITLGKEDALYPYILGAVNDYMKTPDGVTTQVGTGKKPWWKLW</sequence>
<proteinExistence type="predicted"/>
<evidence type="ECO:0000313" key="1">
    <source>
        <dbReference type="EMBL" id="CAA9245417.1"/>
    </source>
</evidence>
<accession>A0A6J4IB42</accession>